<dbReference type="RefSeq" id="WP_044648799.1">
    <property type="nucleotide sequence ID" value="NZ_JTHP01000080.1"/>
</dbReference>
<evidence type="ECO:0000259" key="6">
    <source>
        <dbReference type="Pfam" id="PF00849"/>
    </source>
</evidence>
<comment type="catalytic activity">
    <reaction evidence="1">
        <text>a uridine in RNA = a pseudouridine in RNA</text>
        <dbReference type="Rhea" id="RHEA:48348"/>
        <dbReference type="Rhea" id="RHEA-COMP:12068"/>
        <dbReference type="Rhea" id="RHEA-COMP:12069"/>
        <dbReference type="ChEBI" id="CHEBI:65314"/>
        <dbReference type="ChEBI" id="CHEBI:65315"/>
    </reaction>
</comment>
<dbReference type="PANTHER" id="PTHR21600">
    <property type="entry name" value="MITOCHONDRIAL RNA PSEUDOURIDINE SYNTHASE"/>
    <property type="match status" value="1"/>
</dbReference>
<comment type="similarity">
    <text evidence="2">Belongs to the pseudouridine synthase RluA family.</text>
</comment>
<comment type="caution">
    <text evidence="7">The sequence shown here is derived from an EMBL/GenBank/DDBJ whole genome shotgun (WGS) entry which is preliminary data.</text>
</comment>
<name>A0A0D7WUN1_9BACL</name>
<dbReference type="PANTHER" id="PTHR21600:SF83">
    <property type="entry name" value="PSEUDOURIDYLATE SYNTHASE RPUSD4, MITOCHONDRIAL"/>
    <property type="match status" value="1"/>
</dbReference>
<proteinExistence type="inferred from homology"/>
<gene>
    <name evidence="7" type="ORF">QD47_25810</name>
</gene>
<evidence type="ECO:0000313" key="7">
    <source>
        <dbReference type="EMBL" id="KJD42865.1"/>
    </source>
</evidence>
<dbReference type="Proteomes" id="UP000032534">
    <property type="component" value="Unassembled WGS sequence"/>
</dbReference>
<dbReference type="InterPro" id="IPR050188">
    <property type="entry name" value="RluA_PseudoU_synthase"/>
</dbReference>
<evidence type="ECO:0000256" key="3">
    <source>
        <dbReference type="ARBA" id="ARBA00023235"/>
    </source>
</evidence>
<organism evidence="7 8">
    <name type="scientific">Paenibacillus terrae</name>
    <dbReference type="NCBI Taxonomy" id="159743"/>
    <lineage>
        <taxon>Bacteria</taxon>
        <taxon>Bacillati</taxon>
        <taxon>Bacillota</taxon>
        <taxon>Bacilli</taxon>
        <taxon>Bacillales</taxon>
        <taxon>Paenibacillaceae</taxon>
        <taxon>Paenibacillus</taxon>
    </lineage>
</organism>
<dbReference type="Gene3D" id="3.30.2350.10">
    <property type="entry name" value="Pseudouridine synthase"/>
    <property type="match status" value="1"/>
</dbReference>
<evidence type="ECO:0000256" key="1">
    <source>
        <dbReference type="ARBA" id="ARBA00000073"/>
    </source>
</evidence>
<reference evidence="7 8" key="1">
    <citation type="submission" date="2014-11" db="EMBL/GenBank/DDBJ databases">
        <title>Draft Genome Sequences of Paenibacillus polymyxa NRRL B-30509 and Paenibacillus terrae NRRL B-30644, Strains from a Poultry Environment that Produce Tridecaptin A and Paenicidins.</title>
        <authorList>
            <person name="van Belkum M.J."/>
            <person name="Lohans C.T."/>
            <person name="Vederas J.C."/>
        </authorList>
    </citation>
    <scope>NUCLEOTIDE SEQUENCE [LARGE SCALE GENOMIC DNA]</scope>
    <source>
        <strain evidence="7 8">NRRL B-30644</strain>
    </source>
</reference>
<protein>
    <recommendedName>
        <fullName evidence="4">RNA pseudouridylate synthase</fullName>
    </recommendedName>
    <alternativeName>
        <fullName evidence="5">RNA-uridine isomerase</fullName>
    </alternativeName>
</protein>
<accession>A0A0D7WUN1</accession>
<evidence type="ECO:0000313" key="8">
    <source>
        <dbReference type="Proteomes" id="UP000032534"/>
    </source>
</evidence>
<dbReference type="AlphaFoldDB" id="A0A0D7WUN1"/>
<dbReference type="GO" id="GO:0140098">
    <property type="term" value="F:catalytic activity, acting on RNA"/>
    <property type="evidence" value="ECO:0007669"/>
    <property type="project" value="UniProtKB-ARBA"/>
</dbReference>
<dbReference type="CDD" id="cd02869">
    <property type="entry name" value="PseudoU_synth_RluA_like"/>
    <property type="match status" value="1"/>
</dbReference>
<dbReference type="GO" id="GO:0006396">
    <property type="term" value="P:RNA processing"/>
    <property type="evidence" value="ECO:0007669"/>
    <property type="project" value="UniProtKB-ARBA"/>
</dbReference>
<dbReference type="EMBL" id="JTHP01000080">
    <property type="protein sequence ID" value="KJD42865.1"/>
    <property type="molecule type" value="Genomic_DNA"/>
</dbReference>
<evidence type="ECO:0000256" key="2">
    <source>
        <dbReference type="ARBA" id="ARBA00010876"/>
    </source>
</evidence>
<dbReference type="GO" id="GO:0001522">
    <property type="term" value="P:pseudouridine synthesis"/>
    <property type="evidence" value="ECO:0007669"/>
    <property type="project" value="InterPro"/>
</dbReference>
<keyword evidence="3" id="KW-0413">Isomerase</keyword>
<dbReference type="GO" id="GO:0003723">
    <property type="term" value="F:RNA binding"/>
    <property type="evidence" value="ECO:0007669"/>
    <property type="project" value="InterPro"/>
</dbReference>
<dbReference type="InterPro" id="IPR006145">
    <property type="entry name" value="PsdUridine_synth_RsuA/RluA"/>
</dbReference>
<dbReference type="InterPro" id="IPR020103">
    <property type="entry name" value="PsdUridine_synth_cat_dom_sf"/>
</dbReference>
<dbReference type="GO" id="GO:0009982">
    <property type="term" value="F:pseudouridine synthase activity"/>
    <property type="evidence" value="ECO:0007669"/>
    <property type="project" value="InterPro"/>
</dbReference>
<keyword evidence="8" id="KW-1185">Reference proteome</keyword>
<dbReference type="PATRIC" id="fig|159743.3.peg.5723"/>
<dbReference type="OrthoDB" id="9773999at2"/>
<sequence length="248" mass="27395">MTPDKLIRHGHSQSDIPVLYEDNHVLAIVKPVNVPTQEDASGDPDLLSLLKEDLKIRHNKPGNVFLGLVHRLDRPVGGTMIFAKTSKAASRLSESVRGRSFRKMYVAVLNGVPAALQGRLTHHLLKDSRTNTVQAVRPGTAGSKEAILEYRVLGQADGLSLVQIELHTGRSHQIRVQMQAISCPLYGDQKYGSSLSRPGQQLALWSLLAGAPHPVSKENMSFHSFPPAQFPWSEWPKSLYESMIEAEN</sequence>
<evidence type="ECO:0000256" key="5">
    <source>
        <dbReference type="ARBA" id="ARBA00033164"/>
    </source>
</evidence>
<dbReference type="SUPFAM" id="SSF55120">
    <property type="entry name" value="Pseudouridine synthase"/>
    <property type="match status" value="1"/>
</dbReference>
<feature type="domain" description="Pseudouridine synthase RsuA/RluA-like" evidence="6">
    <location>
        <begin position="24"/>
        <end position="180"/>
    </location>
</feature>
<dbReference type="Pfam" id="PF00849">
    <property type="entry name" value="PseudoU_synth_2"/>
    <property type="match status" value="1"/>
</dbReference>
<evidence type="ECO:0000256" key="4">
    <source>
        <dbReference type="ARBA" id="ARBA00031870"/>
    </source>
</evidence>